<dbReference type="GO" id="GO:0006265">
    <property type="term" value="P:DNA topological change"/>
    <property type="evidence" value="ECO:0007669"/>
    <property type="project" value="UniProtKB-UniRule"/>
</dbReference>
<dbReference type="NCBIfam" id="TIGR01063">
    <property type="entry name" value="gyrA"/>
    <property type="match status" value="1"/>
</dbReference>
<dbReference type="Proteomes" id="UP000272462">
    <property type="component" value="Chromosome"/>
</dbReference>
<accession>A0A660HMR9</accession>
<dbReference type="SUPFAM" id="SSF56719">
    <property type="entry name" value="Type II DNA topoisomerase"/>
    <property type="match status" value="1"/>
</dbReference>
<dbReference type="InterPro" id="IPR035516">
    <property type="entry name" value="Gyrase/topoIV_suA_C"/>
</dbReference>
<evidence type="ECO:0000256" key="6">
    <source>
        <dbReference type="ARBA" id="ARBA00023235"/>
    </source>
</evidence>
<dbReference type="CDD" id="cd00187">
    <property type="entry name" value="TOP4c"/>
    <property type="match status" value="1"/>
</dbReference>
<comment type="catalytic activity">
    <reaction evidence="1 7">
        <text>ATP-dependent breakage, passage and rejoining of double-stranded DNA.</text>
        <dbReference type="EC" id="5.6.2.2"/>
    </reaction>
</comment>
<keyword evidence="5 7" id="KW-0238">DNA-binding</keyword>
<evidence type="ECO:0000256" key="7">
    <source>
        <dbReference type="PROSITE-ProRule" id="PRU01384"/>
    </source>
</evidence>
<feature type="coiled-coil region" evidence="8">
    <location>
        <begin position="444"/>
        <end position="497"/>
    </location>
</feature>
<dbReference type="Pfam" id="PF00521">
    <property type="entry name" value="DNA_topoisoIV"/>
    <property type="match status" value="1"/>
</dbReference>
<dbReference type="RefSeq" id="WP_121464036.1">
    <property type="nucleotide sequence ID" value="NZ_CP025121.1"/>
</dbReference>
<dbReference type="Gene3D" id="2.120.10.90">
    <property type="entry name" value="DNA gyrase/topoisomerase IV, subunit A, C-terminal"/>
    <property type="match status" value="1"/>
</dbReference>
<dbReference type="OrthoDB" id="9806486at2"/>
<dbReference type="Gene3D" id="1.10.268.10">
    <property type="entry name" value="Topoisomerase, domain 3"/>
    <property type="match status" value="1"/>
</dbReference>
<dbReference type="GO" id="GO:0003677">
    <property type="term" value="F:DNA binding"/>
    <property type="evidence" value="ECO:0007669"/>
    <property type="project" value="UniProtKB-UniRule"/>
</dbReference>
<dbReference type="GO" id="GO:0005524">
    <property type="term" value="F:ATP binding"/>
    <property type="evidence" value="ECO:0007669"/>
    <property type="project" value="InterPro"/>
</dbReference>
<keyword evidence="11" id="KW-1185">Reference proteome</keyword>
<dbReference type="Gene3D" id="3.30.1360.40">
    <property type="match status" value="1"/>
</dbReference>
<dbReference type="EC" id="5.6.2.2" evidence="3"/>
<dbReference type="PANTHER" id="PTHR43493">
    <property type="entry name" value="DNA GYRASE/TOPOISOMERASE SUBUNIT A"/>
    <property type="match status" value="1"/>
</dbReference>
<dbReference type="Gene3D" id="3.90.199.10">
    <property type="entry name" value="Topoisomerase II, domain 5"/>
    <property type="match status" value="1"/>
</dbReference>
<dbReference type="InterPro" id="IPR013757">
    <property type="entry name" value="Topo_IIA_A_a_sf"/>
</dbReference>
<dbReference type="Pfam" id="PF03989">
    <property type="entry name" value="DNA_gyraseA_C"/>
    <property type="match status" value="6"/>
</dbReference>
<dbReference type="InterPro" id="IPR013760">
    <property type="entry name" value="Topo_IIA-like_dom_sf"/>
</dbReference>
<dbReference type="FunFam" id="3.30.1360.40:FF:000002">
    <property type="entry name" value="DNA gyrase subunit A"/>
    <property type="match status" value="1"/>
</dbReference>
<evidence type="ECO:0000256" key="5">
    <source>
        <dbReference type="ARBA" id="ARBA00023125"/>
    </source>
</evidence>
<dbReference type="InterPro" id="IPR013758">
    <property type="entry name" value="Topo_IIA_A/C_ab"/>
</dbReference>
<evidence type="ECO:0000313" key="10">
    <source>
        <dbReference type="EMBL" id="AYJ01324.1"/>
    </source>
</evidence>
<reference evidence="10 11" key="1">
    <citation type="journal article" date="2018" name="BMC Genomics">
        <title>Comparative genome analysis of jujube witches'-broom Phytoplasma, an obligate pathogen that causes jujube witches'-broom disease.</title>
        <authorList>
            <person name="Wang J."/>
            <person name="Song L."/>
            <person name="Jiao Q."/>
            <person name="Yang S."/>
            <person name="Gao R."/>
            <person name="Lu X."/>
            <person name="Zhou G."/>
        </authorList>
    </citation>
    <scope>NUCLEOTIDE SEQUENCE [LARGE SCALE GENOMIC DNA]</scope>
    <source>
        <strain evidence="10">Jwb-nky</strain>
    </source>
</reference>
<proteinExistence type="inferred from homology"/>
<keyword evidence="6 7" id="KW-0413">Isomerase</keyword>
<feature type="active site" description="O-(5'-phospho-DNA)-tyrosine intermediate" evidence="7">
    <location>
        <position position="141"/>
    </location>
</feature>
<dbReference type="AlphaFoldDB" id="A0A660HMR9"/>
<evidence type="ECO:0000259" key="9">
    <source>
        <dbReference type="PROSITE" id="PS52040"/>
    </source>
</evidence>
<dbReference type="InterPro" id="IPR006691">
    <property type="entry name" value="GyrA/parC_rep"/>
</dbReference>
<dbReference type="InterPro" id="IPR002205">
    <property type="entry name" value="Topo_IIA_dom_A"/>
</dbReference>
<gene>
    <name evidence="10" type="ORF">CWO85_02295</name>
</gene>
<dbReference type="GO" id="GO:0005737">
    <property type="term" value="C:cytoplasm"/>
    <property type="evidence" value="ECO:0007669"/>
    <property type="project" value="TreeGrafter"/>
</dbReference>
<dbReference type="PANTHER" id="PTHR43493:SF5">
    <property type="entry name" value="DNA GYRASE SUBUNIT A, CHLOROPLASTIC_MITOCHONDRIAL"/>
    <property type="match status" value="1"/>
</dbReference>
<dbReference type="FunFam" id="3.90.199.10:FF:000001">
    <property type="entry name" value="DNA gyrase subunit A"/>
    <property type="match status" value="1"/>
</dbReference>
<dbReference type="PROSITE" id="PS52040">
    <property type="entry name" value="TOPO_IIA"/>
    <property type="match status" value="1"/>
</dbReference>
<evidence type="ECO:0000256" key="1">
    <source>
        <dbReference type="ARBA" id="ARBA00000185"/>
    </source>
</evidence>
<dbReference type="EMBL" id="CP025121">
    <property type="protein sequence ID" value="AYJ01324.1"/>
    <property type="molecule type" value="Genomic_DNA"/>
</dbReference>
<keyword evidence="8" id="KW-0175">Coiled coil</keyword>
<evidence type="ECO:0000256" key="2">
    <source>
        <dbReference type="ARBA" id="ARBA00008263"/>
    </source>
</evidence>
<name>A0A660HMR9_ZIZJU</name>
<comment type="similarity">
    <text evidence="2">Belongs to the type II topoisomerase GyrA/ParC subunit family.</text>
</comment>
<evidence type="ECO:0000256" key="4">
    <source>
        <dbReference type="ARBA" id="ARBA00023029"/>
    </source>
</evidence>
<evidence type="ECO:0000256" key="8">
    <source>
        <dbReference type="SAM" id="Coils"/>
    </source>
</evidence>
<protein>
    <recommendedName>
        <fullName evidence="3">DNA topoisomerase (ATP-hydrolyzing)</fullName>
        <ecNumber evidence="3">5.6.2.2</ecNumber>
    </recommendedName>
</protein>
<dbReference type="NCBIfam" id="NF004043">
    <property type="entry name" value="PRK05560.1"/>
    <property type="match status" value="1"/>
</dbReference>
<dbReference type="SUPFAM" id="SSF101904">
    <property type="entry name" value="GyrA/ParC C-terminal domain-like"/>
    <property type="match status" value="1"/>
</dbReference>
<dbReference type="KEGG" id="pzi:CWO85_02295"/>
<sequence>MSNKIKKNDSLNNSNSDISEINNIGSVKEVNISREMEKSFLDYAMSVIVSRALPEIQDGLKPVQRRIIYSMKELGVSAQSSYKKAARIVGDVMGKYHPHGDSSIYEAMVRMAQNFNYRYPLIDGHGNFGSIDGDSAAAMRYTEVRMSKIAMELIKEIDQNTIDFVDNYDGSEKEPVILPTSFPNLLVNGATGIAVGMATNIPSHNLGEVIDALTAYINNKEISISELAKYIKGPDFPTGGEILEVDKLQETYEKGRGKIIIRAKTDIVTSEKNKSSIIITEIPYQIKKSNLIKNIVSLHKNKILDGITDLRDESSNRQGIKIVIDLRKDINPKIFLNNLYKRSQVQVSFHFNMIVLINKKPQLVNLKQILEAFFSFRINIINRQKQFELKNALAKKHLIQSAVIVLNDIDDAIELIKNSSNVKEAREKLMLKYNFDEIQSKYILEMSLQKITNLEIEKIKIEEQNLIKQISECEIIINSQTKKEQILKKELSQLKKVFQDERKTLIRKDIEINISEETLIQEKAILITITNKGYIKRLDLDTYKKQNKGGIGVSGIVMNENDFAKHIVITSTHDYQLFFTNKGKVYRMKGYEIPDYSRQAKGIPLINLVPLSEGEFLTSVTSINLNSKQEHNYLVLITKKGLIKRNNIADYQNIQSKGKIAFTLKNDDEVLTVLKSSGEQDIIMASSDGKAIRFNEKTIKKTSRMGSGVIGMKLNSDETLIGATIVESDKQDILVVTELGYGKKNKINEYKNQKRGGKGIKTLKITSKNGKIIALKAVLNGEELILISDRGKIIRLVNNNKIPTPKSKVTQGNKLVKLKDTDKLFNFVVINNKDTEKIDIL</sequence>
<dbReference type="SMART" id="SM00434">
    <property type="entry name" value="TOP4c"/>
    <property type="match status" value="1"/>
</dbReference>
<keyword evidence="4 7" id="KW-0799">Topoisomerase</keyword>
<dbReference type="NCBIfam" id="NF004044">
    <property type="entry name" value="PRK05561.1"/>
    <property type="match status" value="1"/>
</dbReference>
<dbReference type="GO" id="GO:0034335">
    <property type="term" value="F:DNA negative supercoiling activity"/>
    <property type="evidence" value="ECO:0007669"/>
    <property type="project" value="UniProtKB-ARBA"/>
</dbReference>
<evidence type="ECO:0000256" key="3">
    <source>
        <dbReference type="ARBA" id="ARBA00012895"/>
    </source>
</evidence>
<organism evidence="10 11">
    <name type="scientific">Ziziphus jujuba witches'-broom phytoplasma</name>
    <dbReference type="NCBI Taxonomy" id="135727"/>
    <lineage>
        <taxon>Bacteria</taxon>
        <taxon>Bacillati</taxon>
        <taxon>Mycoplasmatota</taxon>
        <taxon>Mollicutes</taxon>
        <taxon>Acholeplasmatales</taxon>
        <taxon>Acholeplasmataceae</taxon>
        <taxon>Candidatus Phytoplasma</taxon>
        <taxon>16SrV (Elm yellows group)</taxon>
    </lineage>
</organism>
<dbReference type="GO" id="GO:0009330">
    <property type="term" value="C:DNA topoisomerase type II (double strand cut, ATP-hydrolyzing) complex"/>
    <property type="evidence" value="ECO:0007669"/>
    <property type="project" value="TreeGrafter"/>
</dbReference>
<dbReference type="InterPro" id="IPR050220">
    <property type="entry name" value="Type_II_DNA_Topoisomerases"/>
</dbReference>
<feature type="domain" description="Topo IIA-type catalytic" evidence="9">
    <location>
        <begin position="53"/>
        <end position="519"/>
    </location>
</feature>
<evidence type="ECO:0000313" key="11">
    <source>
        <dbReference type="Proteomes" id="UP000272462"/>
    </source>
</evidence>